<sequence>MHRLALVLAVLVAGCATTEPEPAPEPTAEPRVLVFTKTAGYRHASIPDGVAALRALGGARGFEVDATEDSLAFAPERLAPYAAVVFLNTTGDVLGPDGEAALRAYVEGGGGWVGVHAASDTEYAWPWYGRLVGAYFESHPPVQEAALAVADADHPATRGLPARWMRTDEWYTFHAPPENVRVLLRLDGASYEGGAAGTPPAAWAHEVGRGRSAYTALGHTAESYAEPLFLAHLGGAVCWAARLDCAR</sequence>
<keyword evidence="3" id="KW-1185">Reference proteome</keyword>
<dbReference type="RefSeq" id="WP_311661234.1">
    <property type="nucleotide sequence ID" value="NZ_JAVRHT010000001.1"/>
</dbReference>
<dbReference type="PANTHER" id="PTHR40469">
    <property type="entry name" value="SECRETED GLYCOSYL HYDROLASE"/>
    <property type="match status" value="1"/>
</dbReference>
<accession>A0ABU3BLT3</accession>
<name>A0ABU3BLT3_9BACT</name>
<dbReference type="Pfam" id="PF06283">
    <property type="entry name" value="ThuA"/>
    <property type="match status" value="1"/>
</dbReference>
<feature type="domain" description="ThuA-like" evidence="1">
    <location>
        <begin position="31"/>
        <end position="240"/>
    </location>
</feature>
<dbReference type="InterPro" id="IPR029062">
    <property type="entry name" value="Class_I_gatase-like"/>
</dbReference>
<proteinExistence type="predicted"/>
<dbReference type="SUPFAM" id="SSF52317">
    <property type="entry name" value="Class I glutamine amidotransferase-like"/>
    <property type="match status" value="1"/>
</dbReference>
<evidence type="ECO:0000313" key="3">
    <source>
        <dbReference type="Proteomes" id="UP001267426"/>
    </source>
</evidence>
<dbReference type="Gene3D" id="3.40.50.880">
    <property type="match status" value="1"/>
</dbReference>
<dbReference type="InterPro" id="IPR029010">
    <property type="entry name" value="ThuA-like"/>
</dbReference>
<dbReference type="EMBL" id="JAVRHT010000001">
    <property type="protein sequence ID" value="MDT0630252.1"/>
    <property type="molecule type" value="Genomic_DNA"/>
</dbReference>
<evidence type="ECO:0000313" key="2">
    <source>
        <dbReference type="EMBL" id="MDT0630252.1"/>
    </source>
</evidence>
<gene>
    <name evidence="2" type="ORF">RM540_00690</name>
</gene>
<evidence type="ECO:0000259" key="1">
    <source>
        <dbReference type="Pfam" id="PF06283"/>
    </source>
</evidence>
<organism evidence="2 3">
    <name type="scientific">Rubrivirga litoralis</name>
    <dbReference type="NCBI Taxonomy" id="3075598"/>
    <lineage>
        <taxon>Bacteria</taxon>
        <taxon>Pseudomonadati</taxon>
        <taxon>Rhodothermota</taxon>
        <taxon>Rhodothermia</taxon>
        <taxon>Rhodothermales</taxon>
        <taxon>Rubricoccaceae</taxon>
        <taxon>Rubrivirga</taxon>
    </lineage>
</organism>
<protein>
    <submittedName>
        <fullName evidence="2">ThuA domain-containing protein</fullName>
    </submittedName>
</protein>
<dbReference type="PANTHER" id="PTHR40469:SF2">
    <property type="entry name" value="GALACTOSE-BINDING DOMAIN-LIKE SUPERFAMILY PROTEIN"/>
    <property type="match status" value="1"/>
</dbReference>
<dbReference type="Proteomes" id="UP001267426">
    <property type="component" value="Unassembled WGS sequence"/>
</dbReference>
<comment type="caution">
    <text evidence="2">The sequence shown here is derived from an EMBL/GenBank/DDBJ whole genome shotgun (WGS) entry which is preliminary data.</text>
</comment>
<dbReference type="PROSITE" id="PS51257">
    <property type="entry name" value="PROKAR_LIPOPROTEIN"/>
    <property type="match status" value="1"/>
</dbReference>
<reference evidence="2 3" key="1">
    <citation type="submission" date="2023-09" db="EMBL/GenBank/DDBJ databases">
        <authorList>
            <person name="Rey-Velasco X."/>
        </authorList>
    </citation>
    <scope>NUCLEOTIDE SEQUENCE [LARGE SCALE GENOMIC DNA]</scope>
    <source>
        <strain evidence="2 3">F394</strain>
    </source>
</reference>